<evidence type="ECO:0000256" key="9">
    <source>
        <dbReference type="ARBA" id="ARBA00031262"/>
    </source>
</evidence>
<evidence type="ECO:0000256" key="5">
    <source>
        <dbReference type="ARBA" id="ARBA00022638"/>
    </source>
</evidence>
<dbReference type="SMART" id="SM00263">
    <property type="entry name" value="LYZ1"/>
    <property type="match status" value="1"/>
</dbReference>
<dbReference type="GO" id="GO:0042742">
    <property type="term" value="P:defense response to bacterium"/>
    <property type="evidence" value="ECO:0007669"/>
    <property type="project" value="UniProtKB-KW"/>
</dbReference>
<evidence type="ECO:0000256" key="4">
    <source>
        <dbReference type="ARBA" id="ARBA00022529"/>
    </source>
</evidence>
<keyword evidence="11" id="KW-0732">Signal</keyword>
<keyword evidence="7" id="KW-1015">Disulfide bond</keyword>
<dbReference type="InterPro" id="IPR019799">
    <property type="entry name" value="Glyco_hydro_22_CS"/>
</dbReference>
<dbReference type="Proteomes" id="UP001152562">
    <property type="component" value="Unassembled WGS sequence"/>
</dbReference>
<dbReference type="PANTHER" id="PTHR11407:SF63">
    <property type="entry name" value="LYSOZYME C"/>
    <property type="match status" value="1"/>
</dbReference>
<dbReference type="InterPro" id="IPR001916">
    <property type="entry name" value="Glyco_hydro_22"/>
</dbReference>
<dbReference type="Gene3D" id="1.10.530.10">
    <property type="match status" value="1"/>
</dbReference>
<keyword evidence="8" id="KW-0326">Glycosidase</keyword>
<dbReference type="EC" id="3.2.1.17" evidence="2"/>
<evidence type="ECO:0000256" key="11">
    <source>
        <dbReference type="SAM" id="SignalP"/>
    </source>
</evidence>
<dbReference type="InterPro" id="IPR023346">
    <property type="entry name" value="Lysozyme-like_dom_sf"/>
</dbReference>
<evidence type="ECO:0000313" key="14">
    <source>
        <dbReference type="Proteomes" id="UP001152562"/>
    </source>
</evidence>
<dbReference type="SUPFAM" id="SSF53955">
    <property type="entry name" value="Lysozyme-like"/>
    <property type="match status" value="1"/>
</dbReference>
<comment type="catalytic activity">
    <reaction evidence="1">
        <text>Hydrolysis of (1-&gt;4)-beta-linkages between N-acetylmuramic acid and N-acetyl-D-glucosamine residues in a peptidoglycan and between N-acetyl-D-glucosamine residues in chitodextrins.</text>
        <dbReference type="EC" id="3.2.1.17"/>
    </reaction>
</comment>
<comment type="similarity">
    <text evidence="10">Belongs to the glycosyl hydrolase 22 family.</text>
</comment>
<feature type="chain" id="PRO_5040469108" description="Lysozyme" evidence="11">
    <location>
        <begin position="23"/>
        <end position="185"/>
    </location>
</feature>
<evidence type="ECO:0000256" key="3">
    <source>
        <dbReference type="ARBA" id="ARBA00020438"/>
    </source>
</evidence>
<dbReference type="Pfam" id="PF00062">
    <property type="entry name" value="Lys"/>
    <property type="match status" value="1"/>
</dbReference>
<dbReference type="GO" id="GO:0003796">
    <property type="term" value="F:lysozyme activity"/>
    <property type="evidence" value="ECO:0007669"/>
    <property type="project" value="UniProtKB-EC"/>
</dbReference>
<feature type="signal peptide" evidence="11">
    <location>
        <begin position="1"/>
        <end position="22"/>
    </location>
</feature>
<sequence>MAARCVLGVFFICSIFIYVAEAKVFTRCQLTREFLKTNFHQKTFLSNWVCLIEQESGRNTSAFNVKSSRKQYYGLFQLGNEYCKEGRKGGKCNVACEALLDEEIRDDCACALKVFEEEGFKYWTKWENRCKGERLPDIEKCPDWQYPPRASPDRLKRNLRQFDSVPPTNMLTKYQKVKRLHLRKK</sequence>
<dbReference type="CDD" id="cd16899">
    <property type="entry name" value="LYZ_C_invert"/>
    <property type="match status" value="1"/>
</dbReference>
<dbReference type="GO" id="GO:0031640">
    <property type="term" value="P:killing of cells of another organism"/>
    <property type="evidence" value="ECO:0007669"/>
    <property type="project" value="UniProtKB-KW"/>
</dbReference>
<dbReference type="AlphaFoldDB" id="A0A9P0XCE1"/>
<accession>A0A9P0XCE1</accession>
<organism evidence="13 14">
    <name type="scientific">Pieris brassicae</name>
    <name type="common">White butterfly</name>
    <name type="synonym">Large white butterfly</name>
    <dbReference type="NCBI Taxonomy" id="7116"/>
    <lineage>
        <taxon>Eukaryota</taxon>
        <taxon>Metazoa</taxon>
        <taxon>Ecdysozoa</taxon>
        <taxon>Arthropoda</taxon>
        <taxon>Hexapoda</taxon>
        <taxon>Insecta</taxon>
        <taxon>Pterygota</taxon>
        <taxon>Neoptera</taxon>
        <taxon>Endopterygota</taxon>
        <taxon>Lepidoptera</taxon>
        <taxon>Glossata</taxon>
        <taxon>Ditrysia</taxon>
        <taxon>Papilionoidea</taxon>
        <taxon>Pieridae</taxon>
        <taxon>Pierinae</taxon>
        <taxon>Pieris</taxon>
    </lineage>
</organism>
<name>A0A9P0XCE1_PIEBR</name>
<keyword evidence="5" id="KW-0081">Bacteriolytic enzyme</keyword>
<dbReference type="EMBL" id="CALOZG010000009">
    <property type="protein sequence ID" value="CAH4029804.1"/>
    <property type="molecule type" value="Genomic_DNA"/>
</dbReference>
<reference evidence="13" key="1">
    <citation type="submission" date="2022-05" db="EMBL/GenBank/DDBJ databases">
        <authorList>
            <person name="Okamura Y."/>
        </authorList>
    </citation>
    <scope>NUCLEOTIDE SEQUENCE</scope>
</reference>
<dbReference type="PRINTS" id="PR00135">
    <property type="entry name" value="LYZLACT"/>
</dbReference>
<keyword evidence="14" id="KW-1185">Reference proteome</keyword>
<evidence type="ECO:0000256" key="7">
    <source>
        <dbReference type="ARBA" id="ARBA00023157"/>
    </source>
</evidence>
<evidence type="ECO:0000256" key="6">
    <source>
        <dbReference type="ARBA" id="ARBA00022801"/>
    </source>
</evidence>
<evidence type="ECO:0000256" key="10">
    <source>
        <dbReference type="RuleBase" id="RU004440"/>
    </source>
</evidence>
<comment type="caution">
    <text evidence="13">The sequence shown here is derived from an EMBL/GenBank/DDBJ whole genome shotgun (WGS) entry which is preliminary data.</text>
</comment>
<evidence type="ECO:0000259" key="12">
    <source>
        <dbReference type="PROSITE" id="PS00128"/>
    </source>
</evidence>
<keyword evidence="6" id="KW-0378">Hydrolase</keyword>
<keyword evidence="4" id="KW-0929">Antimicrobial</keyword>
<evidence type="ECO:0000256" key="8">
    <source>
        <dbReference type="ARBA" id="ARBA00023295"/>
    </source>
</evidence>
<evidence type="ECO:0000313" key="13">
    <source>
        <dbReference type="EMBL" id="CAH4029804.1"/>
    </source>
</evidence>
<feature type="domain" description="Glycosyl hydrolases family 22 (GH22)" evidence="12">
    <location>
        <begin position="92"/>
        <end position="110"/>
    </location>
</feature>
<evidence type="ECO:0000256" key="2">
    <source>
        <dbReference type="ARBA" id="ARBA00012732"/>
    </source>
</evidence>
<proteinExistence type="inferred from homology"/>
<dbReference type="PROSITE" id="PS51348">
    <property type="entry name" value="GLYCOSYL_HYDROL_F22_2"/>
    <property type="match status" value="1"/>
</dbReference>
<dbReference type="PROSITE" id="PS00128">
    <property type="entry name" value="GLYCOSYL_HYDROL_F22_1"/>
    <property type="match status" value="1"/>
</dbReference>
<evidence type="ECO:0000256" key="1">
    <source>
        <dbReference type="ARBA" id="ARBA00000632"/>
    </source>
</evidence>
<protein>
    <recommendedName>
        <fullName evidence="3">Lysozyme</fullName>
        <ecNumber evidence="2">3.2.1.17</ecNumber>
    </recommendedName>
    <alternativeName>
        <fullName evidence="9">1,4-beta-N-acetylmuramidase</fullName>
    </alternativeName>
</protein>
<dbReference type="PANTHER" id="PTHR11407">
    <property type="entry name" value="LYSOZYME C"/>
    <property type="match status" value="1"/>
</dbReference>
<gene>
    <name evidence="13" type="ORF">PIBRA_LOCUS6512</name>
</gene>